<accession>A0ABN1MGW2</accession>
<dbReference type="InterPro" id="IPR052707">
    <property type="entry name" value="OsmC_Ohr_Peroxiredoxin"/>
</dbReference>
<sequence length="144" mass="15573">MKRKATAVWQGDGLDGTGSMTTPNKVFDHQPYSFMTRFKNEDGTLGTNPEELLAASHAACFNMALSFQLNGAGFTPTRLSTDTTVHMDTTGEHFSITKIDLTLTAEVSDIDKQEFTRLATSAKDNCPISKALGTVPIDLAITLV</sequence>
<protein>
    <submittedName>
        <fullName evidence="1">OsmC family protein</fullName>
    </submittedName>
</protein>
<dbReference type="PANTHER" id="PTHR42830:SF1">
    <property type="entry name" value="OSMOTICALLY INDUCIBLE FAMILY PROTEIN"/>
    <property type="match status" value="1"/>
</dbReference>
<evidence type="ECO:0000313" key="1">
    <source>
        <dbReference type="EMBL" id="GAA0872376.1"/>
    </source>
</evidence>
<dbReference type="RefSeq" id="WP_343765621.1">
    <property type="nucleotide sequence ID" value="NZ_BAAAFG010000014.1"/>
</dbReference>
<name>A0ABN1MGW2_9FLAO</name>
<dbReference type="InterPro" id="IPR036102">
    <property type="entry name" value="OsmC/Ohrsf"/>
</dbReference>
<evidence type="ECO:0000313" key="2">
    <source>
        <dbReference type="Proteomes" id="UP001500507"/>
    </source>
</evidence>
<dbReference type="Gene3D" id="3.30.300.20">
    <property type="match status" value="1"/>
</dbReference>
<organism evidence="1 2">
    <name type="scientific">Gangjinia marincola</name>
    <dbReference type="NCBI Taxonomy" id="578463"/>
    <lineage>
        <taxon>Bacteria</taxon>
        <taxon>Pseudomonadati</taxon>
        <taxon>Bacteroidota</taxon>
        <taxon>Flavobacteriia</taxon>
        <taxon>Flavobacteriales</taxon>
        <taxon>Flavobacteriaceae</taxon>
        <taxon>Gangjinia</taxon>
    </lineage>
</organism>
<dbReference type="Proteomes" id="UP001500507">
    <property type="component" value="Unassembled WGS sequence"/>
</dbReference>
<dbReference type="EMBL" id="BAAAFG010000014">
    <property type="protein sequence ID" value="GAA0872376.1"/>
    <property type="molecule type" value="Genomic_DNA"/>
</dbReference>
<dbReference type="InterPro" id="IPR003718">
    <property type="entry name" value="OsmC/Ohr_fam"/>
</dbReference>
<gene>
    <name evidence="1" type="ORF">GCM10009117_15230</name>
</gene>
<keyword evidence="2" id="KW-1185">Reference proteome</keyword>
<dbReference type="InterPro" id="IPR019904">
    <property type="entry name" value="Peroxiredoxin_OsmC"/>
</dbReference>
<proteinExistence type="predicted"/>
<dbReference type="NCBIfam" id="TIGR03562">
    <property type="entry name" value="osmo_induc_OsmC"/>
    <property type="match status" value="1"/>
</dbReference>
<dbReference type="Pfam" id="PF02566">
    <property type="entry name" value="OsmC"/>
    <property type="match status" value="1"/>
</dbReference>
<reference evidence="1 2" key="1">
    <citation type="journal article" date="2019" name="Int. J. Syst. Evol. Microbiol.">
        <title>The Global Catalogue of Microorganisms (GCM) 10K type strain sequencing project: providing services to taxonomists for standard genome sequencing and annotation.</title>
        <authorList>
            <consortium name="The Broad Institute Genomics Platform"/>
            <consortium name="The Broad Institute Genome Sequencing Center for Infectious Disease"/>
            <person name="Wu L."/>
            <person name="Ma J."/>
        </authorList>
    </citation>
    <scope>NUCLEOTIDE SEQUENCE [LARGE SCALE GENOMIC DNA]</scope>
    <source>
        <strain evidence="1 2">JCM 16082</strain>
    </source>
</reference>
<dbReference type="PANTHER" id="PTHR42830">
    <property type="entry name" value="OSMOTICALLY INDUCIBLE FAMILY PROTEIN"/>
    <property type="match status" value="1"/>
</dbReference>
<comment type="caution">
    <text evidence="1">The sequence shown here is derived from an EMBL/GenBank/DDBJ whole genome shotgun (WGS) entry which is preliminary data.</text>
</comment>
<dbReference type="SUPFAM" id="SSF82784">
    <property type="entry name" value="OsmC-like"/>
    <property type="match status" value="1"/>
</dbReference>
<dbReference type="InterPro" id="IPR015946">
    <property type="entry name" value="KH_dom-like_a/b"/>
</dbReference>